<dbReference type="GeneID" id="3289499"/>
<evidence type="ECO:0000313" key="2">
    <source>
        <dbReference type="Proteomes" id="UP000098510"/>
    </source>
</evidence>
<gene>
    <name evidence="1" type="primary">U41</name>
</gene>
<keyword evidence="2" id="KW-1185">Reference proteome</keyword>
<organismHost>
    <name type="scientific">Homo sapiens</name>
    <name type="common">Human</name>
    <dbReference type="NCBI Taxonomy" id="9606"/>
</organismHost>
<dbReference type="GO" id="GO:0003697">
    <property type="term" value="F:single-stranded DNA binding"/>
    <property type="evidence" value="ECO:0007669"/>
    <property type="project" value="InterPro"/>
</dbReference>
<dbReference type="InterPro" id="IPR000635">
    <property type="entry name" value="Viral_ssDNA-bd"/>
</dbReference>
<dbReference type="KEGG" id="vg:3289499"/>
<reference evidence="1 2" key="1">
    <citation type="journal article" date="1998" name="Virology">
        <title>The DNA sequence of the RK strain of human herpesvirus 7.</title>
        <authorList>
            <person name="Megaw A.G."/>
            <person name="Rapaport D."/>
            <person name="Avidor B."/>
            <person name="Frenkel N."/>
            <person name="Davison A.J."/>
        </authorList>
    </citation>
    <scope>NUCLEOTIDE SEQUENCE [LARGE SCALE GENOMIC DNA]</scope>
    <source>
        <strain evidence="1 2">RK</strain>
    </source>
</reference>
<dbReference type="GO" id="GO:0006260">
    <property type="term" value="P:DNA replication"/>
    <property type="evidence" value="ECO:0007669"/>
    <property type="project" value="InterPro"/>
</dbReference>
<dbReference type="RefSeq" id="YP_073781.1">
    <property type="nucleotide sequence ID" value="NC_001716.2"/>
</dbReference>
<dbReference type="InterPro" id="IPR035989">
    <property type="entry name" value="DBP_sf"/>
</dbReference>
<evidence type="ECO:0000313" key="1">
    <source>
        <dbReference type="EMBL" id="AAC40755.1"/>
    </source>
</evidence>
<dbReference type="EMBL" id="AF037218">
    <property type="protein sequence ID" value="AAC40755.1"/>
    <property type="molecule type" value="Genomic_DNA"/>
</dbReference>
<dbReference type="Pfam" id="PF00747">
    <property type="entry name" value="Viral_DNA_bp"/>
    <property type="match status" value="1"/>
</dbReference>
<protein>
    <submittedName>
        <fullName evidence="1">U41</fullName>
    </submittedName>
</protein>
<dbReference type="OrthoDB" id="176at10239"/>
<dbReference type="GO" id="GO:0042025">
    <property type="term" value="C:host cell nucleus"/>
    <property type="evidence" value="ECO:0007669"/>
    <property type="project" value="InterPro"/>
</dbReference>
<proteinExistence type="inferred from homology"/>
<dbReference type="HAMAP" id="MF_04007">
    <property type="entry name" value="HSV_DNBI"/>
    <property type="match status" value="1"/>
</dbReference>
<dbReference type="Gene3D" id="1.20.190.40">
    <property type="entry name" value="Viral ssDNA binding protein, head domain"/>
    <property type="match status" value="1"/>
</dbReference>
<name>O56282_HHV7R</name>
<organism evidence="1 2">
    <name type="scientific">Human herpesvirus 7 (strain RK)</name>
    <name type="common">HHV-7</name>
    <name type="synonym">Human T lymphotropic virus</name>
    <dbReference type="NCBI Taxonomy" id="262398"/>
    <lineage>
        <taxon>Viruses</taxon>
        <taxon>Duplodnaviria</taxon>
        <taxon>Heunggongvirae</taxon>
        <taxon>Peploviricota</taxon>
        <taxon>Herviviricetes</taxon>
        <taxon>Herpesvirales</taxon>
        <taxon>Orthoherpesviridae</taxon>
        <taxon>Betaherpesvirinae</taxon>
        <taxon>Roseolovirus</taxon>
        <taxon>Roseolovirus humanbeta7</taxon>
        <taxon>Human betaherpesvirus 7</taxon>
    </lineage>
</organism>
<dbReference type="InterPro" id="IPR043031">
    <property type="entry name" value="Viral_ssDBP_head"/>
</dbReference>
<accession>O56282</accession>
<sequence>MADDNETVVSAPICTAAWLYILPKEQKLIEILTTLSLMEKRKSVVISPLLLNLTVENDFFPTVKTPIINYGGTVITKITSFMPVCFFFHGTDVFLKEAEDHGNLDKLCKQTREKFNLQEFVVNGNRKPVDIGKICESVGRNADDVLCHIVVGNGFKELLFAGLLIPCVEEQIQVQVGECLAIKIPLYSATLFESEETLCIDTCTEFIQENGFYAPQISEVLFYLIFTSWGMTLRFNNTLELIKAGLKQFIQDTEQTVKLAPNKTYHGIPGQKLSPIEKDHLMLVDAVITELTFSYTAEYLDSIYENNQIMNFSEWPIIKSAETHEEKIVELKKLRLHLSSHVAALVFAANSILYSNKLAYISNTKQAFNSAITQETLLRSIQFCNSLSSLNEDFYNDARKLIKCNSSPCKEDKFSAFHLAYACATCPQILSHIIWNLNRMSIYNTNCGNSEIYNHIVNCSSNLCEFCEGKCCHSCIGTALIRINSRLPQISKTTKKEPIVMTMFSRFYADVDVLGSFGKKGVNESKDPMKEAQTTPSLDRFKFLGMIHDYCKKNNLIDAITGEDNLNFKSQNDFVNMINDLIQCIEEAVSKCISEMRKTQTSREQIENCLQSFNIDTTPLSLAFSPFFVFTYYKVILIVLQNLALIIGTGYVVDRPCTGNLISKWLMQQYQSLYGAFYNSHFKKGFLNMKTVKIASNVDMEQYIDFNLFKSGKYAKTSIQAKLCRLSMQCLKDFRVKNRPFNKPNKNTQNNPFFKKVKQKKNPLSGCLSFLLFKYHERLFPNLKISCLEFWQRILLNNMPKTIDIGNVEDMRSFIKFTFRVTNSYDEIDLLDIQPECLLSFIEYYFHNKLLSVLGYRDYLTSLHALTSKLVPQNPMLFPVFLKEHPTFSSVQEYVMHVKKLVGNGLKEPMTASLTKEPNFGSIFTGRSIITFGLMIEKFVSVASRDYFHFGQLGWIAGSGVDRNLNPPSSGLQDFRFMRQKFVIATKLCDIIVKKVKREAIVYDVEVIRGKVLNIIESLSNSVNPELLILAEVMKDRDSKPTMDDMLFYVDGREPLAKSVMNKIQHLTDLNVHDFSLSTLLSVFEEQVEDSAAIYDFSELLVEGNEQGFGILKCEETEHENEEPSLKKARL</sequence>
<dbReference type="SUPFAM" id="SSF118208">
    <property type="entry name" value="Viral ssDNA binding protein"/>
    <property type="match status" value="1"/>
</dbReference>
<dbReference type="Proteomes" id="UP000098510">
    <property type="component" value="Segment"/>
</dbReference>